<keyword evidence="3" id="KW-0812">Transmembrane</keyword>
<evidence type="ECO:0000256" key="3">
    <source>
        <dbReference type="SAM" id="Phobius"/>
    </source>
</evidence>
<feature type="compositionally biased region" description="Basic and acidic residues" evidence="2">
    <location>
        <begin position="1"/>
        <end position="11"/>
    </location>
</feature>
<feature type="domain" description="M23ase beta-sheet core" evidence="4">
    <location>
        <begin position="300"/>
        <end position="398"/>
    </location>
</feature>
<dbReference type="SUPFAM" id="SSF51261">
    <property type="entry name" value="Duplicated hybrid motif"/>
    <property type="match status" value="1"/>
</dbReference>
<sequence>MSDEHAVRTPSHETGTGLDDTAPPPWADGVTETEAPTAPDPATPDAPVPPALAAPDPVTPAPRPRRRGPGAFTLLVLPGLFILITVAGFLALTGGFDDLGPGEGAPQDAAGGVNATYGPWLRKSADACTVVTPSVLAAQIDQLTGWSNVSASGPGAQGIAAFTAADWKTWGKDDDGNGLSSPTDPADAIMALGRQDCSLAAKVTGLRTDGTVNGDLVDLTLAAYAVGTDAVRKAGAVPAGAKTYLTEVKALFPKYTAFDKEDPPAGGVRADAILAPPVTTLTITSPYGSRQHPLTGVTKLHTGVDFGAPQGAQVSAARAGTVVFAAMTTAYGNRVVVDHGAIEGKRLQTTYSHLSAIEVTVGQSVQTGTPLGRVGSTGLSTGPHLHFEVIYDGYYADPQPWLALG</sequence>
<proteinExistence type="predicted"/>
<dbReference type="RefSeq" id="WP_229901394.1">
    <property type="nucleotide sequence ID" value="NZ_BMSI01000010.1"/>
</dbReference>
<dbReference type="CDD" id="cd12797">
    <property type="entry name" value="M23_peptidase"/>
    <property type="match status" value="1"/>
</dbReference>
<accession>A0ABQ3S698</accession>
<name>A0ABQ3S698_9ACTN</name>
<dbReference type="Pfam" id="PF01551">
    <property type="entry name" value="Peptidase_M23"/>
    <property type="match status" value="1"/>
</dbReference>
<organism evidence="5 6">
    <name type="scientific">Streptomyces asoensis</name>
    <dbReference type="NCBI Taxonomy" id="249586"/>
    <lineage>
        <taxon>Bacteria</taxon>
        <taxon>Bacillati</taxon>
        <taxon>Actinomycetota</taxon>
        <taxon>Actinomycetes</taxon>
        <taxon>Kitasatosporales</taxon>
        <taxon>Streptomycetaceae</taxon>
        <taxon>Streptomyces</taxon>
    </lineage>
</organism>
<keyword evidence="3" id="KW-0472">Membrane</keyword>
<reference evidence="6" key="1">
    <citation type="submission" date="2023-07" db="EMBL/GenBank/DDBJ databases">
        <title>Whole genome shotgun sequence of Streptomyces cacaoi subsp. asoensis NBRC 13813.</title>
        <authorList>
            <person name="Komaki H."/>
            <person name="Tamura T."/>
        </authorList>
    </citation>
    <scope>NUCLEOTIDE SEQUENCE [LARGE SCALE GENOMIC DNA]</scope>
    <source>
        <strain evidence="6">NBRC 13813</strain>
    </source>
</reference>
<evidence type="ECO:0000313" key="5">
    <source>
        <dbReference type="EMBL" id="GHI63655.1"/>
    </source>
</evidence>
<feature type="compositionally biased region" description="Pro residues" evidence="2">
    <location>
        <begin position="38"/>
        <end position="62"/>
    </location>
</feature>
<evidence type="ECO:0000259" key="4">
    <source>
        <dbReference type="Pfam" id="PF01551"/>
    </source>
</evidence>
<gene>
    <name evidence="5" type="ORF">Saso_53050</name>
</gene>
<keyword evidence="1" id="KW-0732">Signal</keyword>
<keyword evidence="6" id="KW-1185">Reference proteome</keyword>
<dbReference type="InterPro" id="IPR050570">
    <property type="entry name" value="Cell_wall_metabolism_enzyme"/>
</dbReference>
<dbReference type="InterPro" id="IPR011055">
    <property type="entry name" value="Dup_hybrid_motif"/>
</dbReference>
<evidence type="ECO:0000313" key="6">
    <source>
        <dbReference type="Proteomes" id="UP000649259"/>
    </source>
</evidence>
<comment type="caution">
    <text evidence="5">The sequence shown here is derived from an EMBL/GenBank/DDBJ whole genome shotgun (WGS) entry which is preliminary data.</text>
</comment>
<feature type="region of interest" description="Disordered" evidence="2">
    <location>
        <begin position="1"/>
        <end position="65"/>
    </location>
</feature>
<dbReference type="InterPro" id="IPR023346">
    <property type="entry name" value="Lysozyme-like_dom_sf"/>
</dbReference>
<keyword evidence="3" id="KW-1133">Transmembrane helix</keyword>
<dbReference type="Gene3D" id="2.70.70.10">
    <property type="entry name" value="Glucose Permease (Domain IIA)"/>
    <property type="match status" value="1"/>
</dbReference>
<dbReference type="PANTHER" id="PTHR21666">
    <property type="entry name" value="PEPTIDASE-RELATED"/>
    <property type="match status" value="1"/>
</dbReference>
<dbReference type="GeneID" id="91473130"/>
<dbReference type="EMBL" id="BNEB01000005">
    <property type="protein sequence ID" value="GHI63655.1"/>
    <property type="molecule type" value="Genomic_DNA"/>
</dbReference>
<feature type="transmembrane region" description="Helical" evidence="3">
    <location>
        <begin position="71"/>
        <end position="92"/>
    </location>
</feature>
<dbReference type="Gene3D" id="1.10.530.10">
    <property type="match status" value="1"/>
</dbReference>
<evidence type="ECO:0000256" key="1">
    <source>
        <dbReference type="ARBA" id="ARBA00022729"/>
    </source>
</evidence>
<dbReference type="Proteomes" id="UP000649259">
    <property type="component" value="Unassembled WGS sequence"/>
</dbReference>
<evidence type="ECO:0000256" key="2">
    <source>
        <dbReference type="SAM" id="MobiDB-lite"/>
    </source>
</evidence>
<dbReference type="InterPro" id="IPR016047">
    <property type="entry name" value="M23ase_b-sheet_dom"/>
</dbReference>
<protein>
    <submittedName>
        <fullName evidence="5">Peptidase</fullName>
    </submittedName>
</protein>
<dbReference type="SUPFAM" id="SSF53955">
    <property type="entry name" value="Lysozyme-like"/>
    <property type="match status" value="1"/>
</dbReference>
<dbReference type="PANTHER" id="PTHR21666:SF289">
    <property type="entry name" value="L-ALA--D-GLU ENDOPEPTIDASE"/>
    <property type="match status" value="1"/>
</dbReference>